<organism evidence="2 3">
    <name type="scientific">Claviceps arundinis</name>
    <dbReference type="NCBI Taxonomy" id="1623583"/>
    <lineage>
        <taxon>Eukaryota</taxon>
        <taxon>Fungi</taxon>
        <taxon>Dikarya</taxon>
        <taxon>Ascomycota</taxon>
        <taxon>Pezizomycotina</taxon>
        <taxon>Sordariomycetes</taxon>
        <taxon>Hypocreomycetidae</taxon>
        <taxon>Hypocreales</taxon>
        <taxon>Clavicipitaceae</taxon>
        <taxon>Claviceps</taxon>
    </lineage>
</organism>
<gene>
    <name evidence="2" type="ORF">E4U57_004265</name>
</gene>
<accession>A0ABQ7P5B0</accession>
<dbReference type="EMBL" id="SRPR01000319">
    <property type="protein sequence ID" value="KAG5954599.1"/>
    <property type="molecule type" value="Genomic_DNA"/>
</dbReference>
<protein>
    <submittedName>
        <fullName evidence="2">Uncharacterized protein</fullName>
    </submittedName>
</protein>
<feature type="compositionally biased region" description="Basic residues" evidence="1">
    <location>
        <begin position="27"/>
        <end position="36"/>
    </location>
</feature>
<sequence>MAYTEKSGNPQNANQASRAKTHDTTTRKRKVRKSRKAPADLGVNALNSMYLDDETSKTKMTTTDSLLGGPMPKAVDAIRKNIWTARFNSIDEAKASIGRTIKFGLQHGCNPPQNVPLEPYLTSGPTVFICDRPGPISNDEAQQLITNADILKEIKFWYGAMMYRNVQCPMRVLILETSPEVTTMRFMGPNDYELRFRPVNRNGKCEFSLCARQSQHAFKQHSILECEFLVGTAVPANMPMRLVYPPNQSVLSTMANYSLHAPVWLAPKRTKNETTEVLHE</sequence>
<feature type="region of interest" description="Disordered" evidence="1">
    <location>
        <begin position="1"/>
        <end position="39"/>
    </location>
</feature>
<reference evidence="2 3" key="1">
    <citation type="journal article" date="2020" name="bioRxiv">
        <title>Whole genome comparisons of ergot fungi reveals the divergence and evolution of species within the genus Claviceps are the result of varying mechanisms driving genome evolution and host range expansion.</title>
        <authorList>
            <person name="Wyka S.A."/>
            <person name="Mondo S.J."/>
            <person name="Liu M."/>
            <person name="Dettman J."/>
            <person name="Nalam V."/>
            <person name="Broders K.D."/>
        </authorList>
    </citation>
    <scope>NUCLEOTIDE SEQUENCE [LARGE SCALE GENOMIC DNA]</scope>
    <source>
        <strain evidence="2 3">LM583</strain>
    </source>
</reference>
<feature type="compositionally biased region" description="Polar residues" evidence="1">
    <location>
        <begin position="1"/>
        <end position="17"/>
    </location>
</feature>
<proteinExistence type="predicted"/>
<evidence type="ECO:0000313" key="2">
    <source>
        <dbReference type="EMBL" id="KAG5954599.1"/>
    </source>
</evidence>
<name>A0ABQ7P5B0_9HYPO</name>
<evidence type="ECO:0000313" key="3">
    <source>
        <dbReference type="Proteomes" id="UP000742024"/>
    </source>
</evidence>
<keyword evidence="3" id="KW-1185">Reference proteome</keyword>
<comment type="caution">
    <text evidence="2">The sequence shown here is derived from an EMBL/GenBank/DDBJ whole genome shotgun (WGS) entry which is preliminary data.</text>
</comment>
<evidence type="ECO:0000256" key="1">
    <source>
        <dbReference type="SAM" id="MobiDB-lite"/>
    </source>
</evidence>
<dbReference type="Proteomes" id="UP000742024">
    <property type="component" value="Unassembled WGS sequence"/>
</dbReference>